<evidence type="ECO:0000256" key="1">
    <source>
        <dbReference type="ARBA" id="ARBA00004170"/>
    </source>
</evidence>
<name>A0A7S4KQ12_GUITH</name>
<dbReference type="InterPro" id="IPR037519">
    <property type="entry name" value="LITAF_fam"/>
</dbReference>
<dbReference type="Pfam" id="PF10601">
    <property type="entry name" value="zf-LITAF-like"/>
    <property type="match status" value="1"/>
</dbReference>
<comment type="similarity">
    <text evidence="2">Belongs to the CDIP1/LITAF family.</text>
</comment>
<feature type="domain" description="LITAF" evidence="7">
    <location>
        <begin position="135"/>
        <end position="221"/>
    </location>
</feature>
<dbReference type="EMBL" id="HBKN01020945">
    <property type="protein sequence ID" value="CAE2301908.1"/>
    <property type="molecule type" value="Transcribed_RNA"/>
</dbReference>
<evidence type="ECO:0000256" key="4">
    <source>
        <dbReference type="ARBA" id="ARBA00022833"/>
    </source>
</evidence>
<evidence type="ECO:0000256" key="5">
    <source>
        <dbReference type="ARBA" id="ARBA00023136"/>
    </source>
</evidence>
<feature type="compositionally biased region" description="Basic and acidic residues" evidence="6">
    <location>
        <begin position="48"/>
        <end position="58"/>
    </location>
</feature>
<sequence>MEKPSDEARNLQDSAHEAKLQCSESSTITGHPEDAPESEGSPSQHAGRSTEEGEDCKHAGGPATLESSQQRDVGDITLRIDEIEPGPDILEANAGKVQAPLFVNSVALEAKKKPSLFGEPSSIEPDLDPENLQTGQILQVLSLGKLRWGQDPQIFCCPYCKQEDFSANHYEHTPLSWTSAGILCAMGCWLGCCLIPFCLDNLKNVRHTCPSCGRVVGLRRACGPCQVGTHVVCCCGRDDFLEYLHELDVNVGGREAEPCQTGQAQTQLRV</sequence>
<organism evidence="8">
    <name type="scientific">Guillardia theta</name>
    <name type="common">Cryptophyte</name>
    <name type="synonym">Cryptomonas phi</name>
    <dbReference type="NCBI Taxonomy" id="55529"/>
    <lineage>
        <taxon>Eukaryota</taxon>
        <taxon>Cryptophyceae</taxon>
        <taxon>Pyrenomonadales</taxon>
        <taxon>Geminigeraceae</taxon>
        <taxon>Guillardia</taxon>
    </lineage>
</organism>
<feature type="region of interest" description="Disordered" evidence="6">
    <location>
        <begin position="1"/>
        <end position="72"/>
    </location>
</feature>
<dbReference type="InterPro" id="IPR006629">
    <property type="entry name" value="LITAF"/>
</dbReference>
<dbReference type="GO" id="GO:0008270">
    <property type="term" value="F:zinc ion binding"/>
    <property type="evidence" value="ECO:0007669"/>
    <property type="project" value="TreeGrafter"/>
</dbReference>
<dbReference type="SMART" id="SM00714">
    <property type="entry name" value="LITAF"/>
    <property type="match status" value="1"/>
</dbReference>
<keyword evidence="5" id="KW-0472">Membrane</keyword>
<dbReference type="PANTHER" id="PTHR23292">
    <property type="entry name" value="LIPOPOLYSACCHARIDE-INDUCED TUMOR NECROSIS FACTOR-ALPHA FACTOR"/>
    <property type="match status" value="1"/>
</dbReference>
<proteinExistence type="inferred from homology"/>
<feature type="compositionally biased region" description="Basic and acidic residues" evidence="6">
    <location>
        <begin position="1"/>
        <end position="19"/>
    </location>
</feature>
<protein>
    <recommendedName>
        <fullName evidence="7">LITAF domain-containing protein</fullName>
    </recommendedName>
</protein>
<dbReference type="PANTHER" id="PTHR23292:SF6">
    <property type="entry name" value="FI16602P1-RELATED"/>
    <property type="match status" value="1"/>
</dbReference>
<keyword evidence="4" id="KW-0862">Zinc</keyword>
<dbReference type="GO" id="GO:0016020">
    <property type="term" value="C:membrane"/>
    <property type="evidence" value="ECO:0007669"/>
    <property type="project" value="UniProtKB-SubCell"/>
</dbReference>
<evidence type="ECO:0000259" key="7">
    <source>
        <dbReference type="PROSITE" id="PS51837"/>
    </source>
</evidence>
<comment type="subcellular location">
    <subcellularLocation>
        <location evidence="1">Membrane</location>
        <topology evidence="1">Peripheral membrane protein</topology>
    </subcellularLocation>
</comment>
<dbReference type="PROSITE" id="PS51837">
    <property type="entry name" value="LITAF"/>
    <property type="match status" value="1"/>
</dbReference>
<dbReference type="AlphaFoldDB" id="A0A7S4KQ12"/>
<keyword evidence="3" id="KW-0479">Metal-binding</keyword>
<evidence type="ECO:0000256" key="2">
    <source>
        <dbReference type="ARBA" id="ARBA00005975"/>
    </source>
</evidence>
<evidence type="ECO:0000256" key="6">
    <source>
        <dbReference type="SAM" id="MobiDB-lite"/>
    </source>
</evidence>
<gene>
    <name evidence="8" type="ORF">GTHE00462_LOCUS16456</name>
</gene>
<evidence type="ECO:0000256" key="3">
    <source>
        <dbReference type="ARBA" id="ARBA00022723"/>
    </source>
</evidence>
<accession>A0A7S4KQ12</accession>
<evidence type="ECO:0000313" key="8">
    <source>
        <dbReference type="EMBL" id="CAE2301908.1"/>
    </source>
</evidence>
<reference evidence="8" key="1">
    <citation type="submission" date="2021-01" db="EMBL/GenBank/DDBJ databases">
        <authorList>
            <person name="Corre E."/>
            <person name="Pelletier E."/>
            <person name="Niang G."/>
            <person name="Scheremetjew M."/>
            <person name="Finn R."/>
            <person name="Kale V."/>
            <person name="Holt S."/>
            <person name="Cochrane G."/>
            <person name="Meng A."/>
            <person name="Brown T."/>
            <person name="Cohen L."/>
        </authorList>
    </citation>
    <scope>NUCLEOTIDE SEQUENCE</scope>
    <source>
        <strain evidence="8">CCMP 2712</strain>
    </source>
</reference>